<gene>
    <name evidence="3" type="ORF">MCNS_17960</name>
</gene>
<dbReference type="Proteomes" id="UP000467385">
    <property type="component" value="Chromosome"/>
</dbReference>
<feature type="domain" description="Phage capsid-like C-terminal" evidence="2">
    <location>
        <begin position="47"/>
        <end position="272"/>
    </location>
</feature>
<sequence length="367" mass="37955">MAFTATTPNSAAAWRPDLYSFAPETVIPSALIFSITTVSGQIEGDAPSLRVAYADDATAEFIDEAAEIDEAQPDLAEALVYTKKIALLIRMSREQYTQNGTDEHLSNSVARSMVYKADNALLAQPAPTSPAVAPATGLCNTSGLVTQSGVADDLDALVDLEATVRANRGFPTVWVLAPDTWAALRKLKIGSSYNSTLLGAGTDDAEPRLLSIPVLVNPEAPSMTGLLIDPRAIVSAVSPLMVATSADMYFNSDSIGVRALMRTGHAVVRPDRVGIFALPSTWTVTLGSPSSGNFTLTYNGATTANIGYTATAASVKSALAALNDAWSASDWTVTGSNGGPYTVTSPGGTLTGNGAGLTGATFSVVAA</sequence>
<organism evidence="3 4">
    <name type="scientific">Mycobacterium conspicuum</name>
    <dbReference type="NCBI Taxonomy" id="44010"/>
    <lineage>
        <taxon>Bacteria</taxon>
        <taxon>Bacillati</taxon>
        <taxon>Actinomycetota</taxon>
        <taxon>Actinomycetes</taxon>
        <taxon>Mycobacteriales</taxon>
        <taxon>Mycobacteriaceae</taxon>
        <taxon>Mycobacterium</taxon>
    </lineage>
</organism>
<dbReference type="AlphaFoldDB" id="A0A1X1SZB9"/>
<evidence type="ECO:0000256" key="1">
    <source>
        <dbReference type="ARBA" id="ARBA00004328"/>
    </source>
</evidence>
<dbReference type="EMBL" id="AP022613">
    <property type="protein sequence ID" value="BBZ38733.1"/>
    <property type="molecule type" value="Genomic_DNA"/>
</dbReference>
<dbReference type="STRING" id="44010.AWC00_23110"/>
<dbReference type="Gene3D" id="3.30.2320.10">
    <property type="entry name" value="hypothetical protein PF0899 domain"/>
    <property type="match status" value="1"/>
</dbReference>
<dbReference type="InterPro" id="IPR054612">
    <property type="entry name" value="Phage_capsid-like_C"/>
</dbReference>
<evidence type="ECO:0000313" key="3">
    <source>
        <dbReference type="EMBL" id="BBZ38733.1"/>
    </source>
</evidence>
<reference evidence="3 4" key="1">
    <citation type="journal article" date="2019" name="Emerg. Microbes Infect.">
        <title>Comprehensive subspecies identification of 175 nontuberculous mycobacteria species based on 7547 genomic profiles.</title>
        <authorList>
            <person name="Matsumoto Y."/>
            <person name="Kinjo T."/>
            <person name="Motooka D."/>
            <person name="Nabeya D."/>
            <person name="Jung N."/>
            <person name="Uechi K."/>
            <person name="Horii T."/>
            <person name="Iida T."/>
            <person name="Fujita J."/>
            <person name="Nakamura S."/>
        </authorList>
    </citation>
    <scope>NUCLEOTIDE SEQUENCE [LARGE SCALE GENOMIC DNA]</scope>
    <source>
        <strain evidence="3 4">JCM 14738</strain>
    </source>
</reference>
<proteinExistence type="predicted"/>
<dbReference type="InterPro" id="IPR024455">
    <property type="entry name" value="Phage_capsid"/>
</dbReference>
<evidence type="ECO:0000313" key="4">
    <source>
        <dbReference type="Proteomes" id="UP000467385"/>
    </source>
</evidence>
<dbReference type="OrthoDB" id="3726891at2"/>
<dbReference type="NCBIfam" id="TIGR01554">
    <property type="entry name" value="major_cap_HK97"/>
    <property type="match status" value="1"/>
</dbReference>
<keyword evidence="4" id="KW-1185">Reference proteome</keyword>
<name>A0A1X1SZB9_9MYCO</name>
<comment type="subcellular location">
    <subcellularLocation>
        <location evidence="1">Virion</location>
    </subcellularLocation>
</comment>
<dbReference type="RefSeq" id="WP_085235122.1">
    <property type="nucleotide sequence ID" value="NZ_AP022613.1"/>
</dbReference>
<protein>
    <recommendedName>
        <fullName evidence="2">Phage capsid-like C-terminal domain-containing protein</fullName>
    </recommendedName>
</protein>
<accession>A0A1X1SZB9</accession>
<dbReference type="SUPFAM" id="SSF56563">
    <property type="entry name" value="Major capsid protein gp5"/>
    <property type="match status" value="1"/>
</dbReference>
<dbReference type="Pfam" id="PF05065">
    <property type="entry name" value="Phage_capsid"/>
    <property type="match status" value="1"/>
</dbReference>
<evidence type="ECO:0000259" key="2">
    <source>
        <dbReference type="Pfam" id="PF05065"/>
    </source>
</evidence>
<dbReference type="Gene3D" id="3.30.2400.10">
    <property type="entry name" value="Major capsid protein gp5"/>
    <property type="match status" value="1"/>
</dbReference>